<keyword evidence="9" id="KW-1185">Reference proteome</keyword>
<dbReference type="FunFam" id="1.10.287.950:FF:000001">
    <property type="entry name" value="Methyl-accepting chemotaxis sensory transducer"/>
    <property type="match status" value="1"/>
</dbReference>
<protein>
    <submittedName>
        <fullName evidence="8">Methyl-accepting chemotaxis protein</fullName>
    </submittedName>
</protein>
<dbReference type="PANTHER" id="PTHR32089:SF112">
    <property type="entry name" value="LYSOZYME-LIKE PROTEIN-RELATED"/>
    <property type="match status" value="1"/>
</dbReference>
<evidence type="ECO:0000256" key="2">
    <source>
        <dbReference type="ARBA" id="ARBA00023224"/>
    </source>
</evidence>
<evidence type="ECO:0000313" key="8">
    <source>
        <dbReference type="EMBL" id="NML25595.1"/>
    </source>
</evidence>
<dbReference type="InterPro" id="IPR004089">
    <property type="entry name" value="MCPsignal_dom"/>
</dbReference>
<proteinExistence type="inferred from homology"/>
<dbReference type="SUPFAM" id="SSF58104">
    <property type="entry name" value="Methyl-accepting chemotaxis protein (MCP) signaling domain"/>
    <property type="match status" value="1"/>
</dbReference>
<dbReference type="PRINTS" id="PR00260">
    <property type="entry name" value="CHEMTRNSDUCR"/>
</dbReference>
<accession>A0A848G3N7</accession>
<comment type="subcellular location">
    <subcellularLocation>
        <location evidence="1">Membrane</location>
    </subcellularLocation>
</comment>
<dbReference type="EMBL" id="JABBGA010000004">
    <property type="protein sequence ID" value="NML25595.1"/>
    <property type="molecule type" value="Genomic_DNA"/>
</dbReference>
<dbReference type="Gene3D" id="1.10.287.950">
    <property type="entry name" value="Methyl-accepting chemotaxis protein"/>
    <property type="match status" value="1"/>
</dbReference>
<dbReference type="Gene3D" id="3.30.450.20">
    <property type="entry name" value="PAS domain"/>
    <property type="match status" value="1"/>
</dbReference>
<sequence>MFKLNRLSLVRQITIAGTLVSLAVFAVLIGFTSHYTQTAALAKTDEELSHQIESIVRMLELSHDSAVAHASKGLDRVRDSLGPLRIGPETQTQGSYQLPVVRSGDKVVNGNIALLESLRKQTDSDPALLLRSGDEFVRSATLLKTKDGKSTEGTPIPSGSPEHKALLAGKTYAGVVKRSGKYYVSAIEPIKDGDGKVVGALASRVSIQQDMDRLMQAVASIKSGQSGYAYILTSESDPTKSEFIFHPTLTGKTIGELAQPTLIKIAEEQISKKQGHLTYAWPHTPGGSDLGDKIVVYRSSPSWGWVVSTGSFVDEFTVEARKLRNTLIALCLGGALILAGTLYAITRNRLAPIKDMLEASRRIGEGDLTVRFAQTPANSANELDRIAHALGGTVSKMGQLIGDVIQTSNTVKDAAREVRRGSDQVVSGTTAQSEAAAALAAAIEELSVSITQVSDSAAIARDFTQQAQGHADDGSNKVRVVISGMDRIASEIGKAGEAVNLLSERSARISNIGKIINEIADQTNLLALNAAIEAARAGESGRGFAVVADEVRKLAERTASSTREISTTVTEVQGEAQRVVTMIAGVAREVQGGVQSATASGEVLETIRNESGRTTGAVLDIASATHEQSAASQEVARGVERIARMAEQNNQITLHTHEQTATLERLASDLEAKVSHFRV</sequence>
<dbReference type="CDD" id="cd12912">
    <property type="entry name" value="PDC2_MCP_like"/>
    <property type="match status" value="1"/>
</dbReference>
<dbReference type="Pfam" id="PF00672">
    <property type="entry name" value="HAMP"/>
    <property type="match status" value="1"/>
</dbReference>
<dbReference type="InterPro" id="IPR003660">
    <property type="entry name" value="HAMP_dom"/>
</dbReference>
<dbReference type="CDD" id="cd11386">
    <property type="entry name" value="MCP_signal"/>
    <property type="match status" value="1"/>
</dbReference>
<dbReference type="Proteomes" id="UP000580043">
    <property type="component" value="Unassembled WGS sequence"/>
</dbReference>
<name>A0A848G3N7_9RHOO</name>
<dbReference type="CDD" id="cd06225">
    <property type="entry name" value="HAMP"/>
    <property type="match status" value="1"/>
</dbReference>
<keyword evidence="5" id="KW-0472">Membrane</keyword>
<dbReference type="GO" id="GO:0004888">
    <property type="term" value="F:transmembrane signaling receptor activity"/>
    <property type="evidence" value="ECO:0007669"/>
    <property type="project" value="InterPro"/>
</dbReference>
<dbReference type="Pfam" id="PF00015">
    <property type="entry name" value="MCPsignal"/>
    <property type="match status" value="1"/>
</dbReference>
<dbReference type="PANTHER" id="PTHR32089">
    <property type="entry name" value="METHYL-ACCEPTING CHEMOTAXIS PROTEIN MCPB"/>
    <property type="match status" value="1"/>
</dbReference>
<dbReference type="SUPFAM" id="SSF103190">
    <property type="entry name" value="Sensory domain-like"/>
    <property type="match status" value="1"/>
</dbReference>
<dbReference type="SMART" id="SM00304">
    <property type="entry name" value="HAMP"/>
    <property type="match status" value="1"/>
</dbReference>
<dbReference type="GO" id="GO:0006935">
    <property type="term" value="P:chemotaxis"/>
    <property type="evidence" value="ECO:0007669"/>
    <property type="project" value="InterPro"/>
</dbReference>
<feature type="domain" description="Methyl-accepting transducer" evidence="6">
    <location>
        <begin position="407"/>
        <end position="643"/>
    </location>
</feature>
<feature type="transmembrane region" description="Helical" evidence="5">
    <location>
        <begin position="327"/>
        <end position="346"/>
    </location>
</feature>
<feature type="domain" description="HAMP" evidence="7">
    <location>
        <begin position="347"/>
        <end position="402"/>
    </location>
</feature>
<dbReference type="Pfam" id="PF17201">
    <property type="entry name" value="Cache_3-Cache_2"/>
    <property type="match status" value="1"/>
</dbReference>
<dbReference type="AlphaFoldDB" id="A0A848G3N7"/>
<comment type="similarity">
    <text evidence="3">Belongs to the methyl-accepting chemotaxis (MCP) protein family.</text>
</comment>
<keyword evidence="2 4" id="KW-0807">Transducer</keyword>
<evidence type="ECO:0000256" key="5">
    <source>
        <dbReference type="SAM" id="Phobius"/>
    </source>
</evidence>
<dbReference type="GO" id="GO:0007165">
    <property type="term" value="P:signal transduction"/>
    <property type="evidence" value="ECO:0007669"/>
    <property type="project" value="UniProtKB-KW"/>
</dbReference>
<dbReference type="InterPro" id="IPR029151">
    <property type="entry name" value="Sensor-like_sf"/>
</dbReference>
<evidence type="ECO:0000259" key="7">
    <source>
        <dbReference type="PROSITE" id="PS50885"/>
    </source>
</evidence>
<dbReference type="SMART" id="SM00283">
    <property type="entry name" value="MA"/>
    <property type="match status" value="1"/>
</dbReference>
<comment type="caution">
    <text evidence="8">The sequence shown here is derived from an EMBL/GenBank/DDBJ whole genome shotgun (WGS) entry which is preliminary data.</text>
</comment>
<feature type="transmembrane region" description="Helical" evidence="5">
    <location>
        <begin position="12"/>
        <end position="31"/>
    </location>
</feature>
<organism evidence="8 9">
    <name type="scientific">Zoogloea dura</name>
    <dbReference type="NCBI Taxonomy" id="2728840"/>
    <lineage>
        <taxon>Bacteria</taxon>
        <taxon>Pseudomonadati</taxon>
        <taxon>Pseudomonadota</taxon>
        <taxon>Betaproteobacteria</taxon>
        <taxon>Rhodocyclales</taxon>
        <taxon>Zoogloeaceae</taxon>
        <taxon>Zoogloea</taxon>
    </lineage>
</organism>
<dbReference type="PROSITE" id="PS50885">
    <property type="entry name" value="HAMP"/>
    <property type="match status" value="1"/>
</dbReference>
<gene>
    <name evidence="8" type="ORF">HHL15_07560</name>
</gene>
<dbReference type="PROSITE" id="PS50111">
    <property type="entry name" value="CHEMOTAXIS_TRANSDUC_2"/>
    <property type="match status" value="1"/>
</dbReference>
<reference evidence="8 9" key="1">
    <citation type="submission" date="2020-04" db="EMBL/GenBank/DDBJ databases">
        <title>Zoogloea sp. G-4-1-14 isolated from soil.</title>
        <authorList>
            <person name="Dahal R.H."/>
        </authorList>
    </citation>
    <scope>NUCLEOTIDE SEQUENCE [LARGE SCALE GENOMIC DNA]</scope>
    <source>
        <strain evidence="8 9">G-4-1-14</strain>
    </source>
</reference>
<evidence type="ECO:0000256" key="4">
    <source>
        <dbReference type="PROSITE-ProRule" id="PRU00284"/>
    </source>
</evidence>
<dbReference type="InterPro" id="IPR033462">
    <property type="entry name" value="Cache_3-Cache_2"/>
</dbReference>
<keyword evidence="5" id="KW-1133">Transmembrane helix</keyword>
<evidence type="ECO:0000259" key="6">
    <source>
        <dbReference type="PROSITE" id="PS50111"/>
    </source>
</evidence>
<dbReference type="RefSeq" id="WP_169145217.1">
    <property type="nucleotide sequence ID" value="NZ_JABBGA010000004.1"/>
</dbReference>
<evidence type="ECO:0000313" key="9">
    <source>
        <dbReference type="Proteomes" id="UP000580043"/>
    </source>
</evidence>
<dbReference type="GO" id="GO:0016020">
    <property type="term" value="C:membrane"/>
    <property type="evidence" value="ECO:0007669"/>
    <property type="project" value="UniProtKB-SubCell"/>
</dbReference>
<evidence type="ECO:0000256" key="3">
    <source>
        <dbReference type="ARBA" id="ARBA00029447"/>
    </source>
</evidence>
<dbReference type="InterPro" id="IPR004090">
    <property type="entry name" value="Chemotax_Me-accpt_rcpt"/>
</dbReference>
<keyword evidence="5" id="KW-0812">Transmembrane</keyword>
<evidence type="ECO:0000256" key="1">
    <source>
        <dbReference type="ARBA" id="ARBA00004370"/>
    </source>
</evidence>